<gene>
    <name evidence="3" type="ORF">NAS2_0015</name>
</gene>
<dbReference type="HAMAP" id="MF_01054">
    <property type="entry name" value="UPF0237"/>
    <property type="match status" value="1"/>
</dbReference>
<dbReference type="PROSITE" id="PS51671">
    <property type="entry name" value="ACT"/>
    <property type="match status" value="1"/>
</dbReference>
<feature type="domain" description="ACT" evidence="2">
    <location>
        <begin position="8"/>
        <end position="82"/>
    </location>
</feature>
<dbReference type="PANTHER" id="PTHR34875">
    <property type="entry name" value="UPF0237 PROTEIN MJ1558"/>
    <property type="match status" value="1"/>
</dbReference>
<reference evidence="3 4" key="1">
    <citation type="journal article" date="2019" name="ISME J.">
        <title>Isolation and characterization of a thermophilic sulfur- and iron-reducing thaumarchaeote from a terrestrial acidic hot spring.</title>
        <authorList>
            <person name="Kato S."/>
            <person name="Itoh T."/>
            <person name="Yuki M."/>
            <person name="Nagamori M."/>
            <person name="Ohnishi M."/>
            <person name="Uematsu K."/>
            <person name="Suzuki K."/>
            <person name="Takashina T."/>
            <person name="Ohkuma M."/>
        </authorList>
    </citation>
    <scope>NUCLEOTIDE SEQUENCE [LARGE SCALE GENOMIC DNA]</scope>
    <source>
        <strain evidence="3 4">NAS-02</strain>
    </source>
</reference>
<dbReference type="InterPro" id="IPR045865">
    <property type="entry name" value="ACT-like_dom_sf"/>
</dbReference>
<proteinExistence type="inferred from homology"/>
<dbReference type="PANTHER" id="PTHR34875:SF6">
    <property type="entry name" value="UPF0237 PROTEIN MJ1558"/>
    <property type="match status" value="1"/>
</dbReference>
<dbReference type="GeneID" id="55583829"/>
<name>A0A4P2VBH7_9ARCH</name>
<dbReference type="AlphaFoldDB" id="A0A4P2VBH7"/>
<evidence type="ECO:0000313" key="3">
    <source>
        <dbReference type="EMBL" id="BBE41431.1"/>
    </source>
</evidence>
<dbReference type="Proteomes" id="UP000509448">
    <property type="component" value="Chromosome"/>
</dbReference>
<dbReference type="Pfam" id="PF13740">
    <property type="entry name" value="ACT_6"/>
    <property type="match status" value="1"/>
</dbReference>
<protein>
    <recommendedName>
        <fullName evidence="1">UPF0237 protein NAS2_0015</fullName>
    </recommendedName>
</protein>
<evidence type="ECO:0000313" key="4">
    <source>
        <dbReference type="Proteomes" id="UP000509448"/>
    </source>
</evidence>
<evidence type="ECO:0000259" key="2">
    <source>
        <dbReference type="PROSITE" id="PS51671"/>
    </source>
</evidence>
<dbReference type="InterPro" id="IPR050990">
    <property type="entry name" value="UPF0237/GcvR_regulator"/>
</dbReference>
<dbReference type="SUPFAM" id="SSF55021">
    <property type="entry name" value="ACT-like"/>
    <property type="match status" value="1"/>
</dbReference>
<sequence>MGDEDKAVIMVMGADRIGIVAGIAEALAEDNVNIVDLASTKMSDLFVMVLLADLSSAKEDISSLKSRLEARGRELGVQVVTYHYNIFKVMHKV</sequence>
<organism evidence="3 4">
    <name type="scientific">Conexivisphaera calida</name>
    <dbReference type="NCBI Taxonomy" id="1874277"/>
    <lineage>
        <taxon>Archaea</taxon>
        <taxon>Nitrososphaerota</taxon>
        <taxon>Conexivisphaeria</taxon>
        <taxon>Conexivisphaerales</taxon>
        <taxon>Conexivisphaeraceae</taxon>
        <taxon>Conexivisphaera</taxon>
    </lineage>
</organism>
<dbReference type="KEGG" id="ccai:NAS2_0015"/>
<dbReference type="InterPro" id="IPR002912">
    <property type="entry name" value="ACT_dom"/>
</dbReference>
<dbReference type="RefSeq" id="WP_174447778.1">
    <property type="nucleotide sequence ID" value="NZ_AP018732.1"/>
</dbReference>
<dbReference type="InterPro" id="IPR022986">
    <property type="entry name" value="UPF0237_ACT"/>
</dbReference>
<accession>A0A4P2VBH7</accession>
<dbReference type="OrthoDB" id="27277at2157"/>
<evidence type="ECO:0000256" key="1">
    <source>
        <dbReference type="HAMAP-Rule" id="MF_01054"/>
    </source>
</evidence>
<dbReference type="Gene3D" id="3.30.70.260">
    <property type="match status" value="1"/>
</dbReference>
<comment type="similarity">
    <text evidence="1">Belongs to the UPF0237 family.</text>
</comment>
<keyword evidence="4" id="KW-1185">Reference proteome</keyword>
<dbReference type="NCBIfam" id="NF001220">
    <property type="entry name" value="PRK00194.1"/>
    <property type="match status" value="1"/>
</dbReference>
<dbReference type="EMBL" id="AP018732">
    <property type="protein sequence ID" value="BBE41431.1"/>
    <property type="molecule type" value="Genomic_DNA"/>
</dbReference>